<organism evidence="10">
    <name type="scientific">marine metagenome</name>
    <dbReference type="NCBI Taxonomy" id="408172"/>
    <lineage>
        <taxon>unclassified sequences</taxon>
        <taxon>metagenomes</taxon>
        <taxon>ecological metagenomes</taxon>
    </lineage>
</organism>
<dbReference type="Pfam" id="PF01035">
    <property type="entry name" value="DNA_binding_1"/>
    <property type="match status" value="1"/>
</dbReference>
<keyword evidence="4" id="KW-0489">Methyltransferase</keyword>
<reference evidence="10" key="1">
    <citation type="submission" date="2018-05" db="EMBL/GenBank/DDBJ databases">
        <authorList>
            <person name="Lanie J.A."/>
            <person name="Ng W.-L."/>
            <person name="Kazmierczak K.M."/>
            <person name="Andrzejewski T.M."/>
            <person name="Davidsen T.M."/>
            <person name="Wayne K.J."/>
            <person name="Tettelin H."/>
            <person name="Glass J.I."/>
            <person name="Rusch D."/>
            <person name="Podicherti R."/>
            <person name="Tsui H.-C.T."/>
            <person name="Winkler M.E."/>
        </authorList>
    </citation>
    <scope>NUCLEOTIDE SEQUENCE</scope>
</reference>
<proteinExistence type="inferred from homology"/>
<comment type="catalytic activity">
    <reaction evidence="8">
        <text>a 6-O-methyl-2'-deoxyguanosine in DNA + L-cysteinyl-[protein] = S-methyl-L-cysteinyl-[protein] + a 2'-deoxyguanosine in DNA</text>
        <dbReference type="Rhea" id="RHEA:24000"/>
        <dbReference type="Rhea" id="RHEA-COMP:10131"/>
        <dbReference type="Rhea" id="RHEA-COMP:10132"/>
        <dbReference type="Rhea" id="RHEA-COMP:11367"/>
        <dbReference type="Rhea" id="RHEA-COMP:11368"/>
        <dbReference type="ChEBI" id="CHEBI:29950"/>
        <dbReference type="ChEBI" id="CHEBI:82612"/>
        <dbReference type="ChEBI" id="CHEBI:85445"/>
        <dbReference type="ChEBI" id="CHEBI:85448"/>
        <dbReference type="EC" id="2.1.1.63"/>
    </reaction>
</comment>
<dbReference type="InterPro" id="IPR036217">
    <property type="entry name" value="MethylDNA_cys_MeTrfase_DNAb"/>
</dbReference>
<keyword evidence="7" id="KW-0234">DNA repair</keyword>
<comment type="catalytic activity">
    <reaction evidence="1">
        <text>a 4-O-methyl-thymidine in DNA + L-cysteinyl-[protein] = a thymidine in DNA + S-methyl-L-cysteinyl-[protein]</text>
        <dbReference type="Rhea" id="RHEA:53428"/>
        <dbReference type="Rhea" id="RHEA-COMP:10131"/>
        <dbReference type="Rhea" id="RHEA-COMP:10132"/>
        <dbReference type="Rhea" id="RHEA-COMP:13555"/>
        <dbReference type="Rhea" id="RHEA-COMP:13556"/>
        <dbReference type="ChEBI" id="CHEBI:29950"/>
        <dbReference type="ChEBI" id="CHEBI:82612"/>
        <dbReference type="ChEBI" id="CHEBI:137386"/>
        <dbReference type="ChEBI" id="CHEBI:137387"/>
        <dbReference type="EC" id="2.1.1.63"/>
    </reaction>
</comment>
<dbReference type="AlphaFoldDB" id="A0A381TRS9"/>
<dbReference type="PROSITE" id="PS00374">
    <property type="entry name" value="MGMT"/>
    <property type="match status" value="1"/>
</dbReference>
<keyword evidence="5" id="KW-0808">Transferase</keyword>
<accession>A0A381TRS9</accession>
<evidence type="ECO:0000256" key="2">
    <source>
        <dbReference type="ARBA" id="ARBA00008711"/>
    </source>
</evidence>
<evidence type="ECO:0000256" key="6">
    <source>
        <dbReference type="ARBA" id="ARBA00022763"/>
    </source>
</evidence>
<dbReference type="Gene3D" id="1.10.10.10">
    <property type="entry name" value="Winged helix-like DNA-binding domain superfamily/Winged helix DNA-binding domain"/>
    <property type="match status" value="1"/>
</dbReference>
<feature type="domain" description="Methylated-DNA-[protein]-cysteine S-methyltransferase DNA binding" evidence="9">
    <location>
        <begin position="3"/>
        <end position="82"/>
    </location>
</feature>
<name>A0A381TRS9_9ZZZZ</name>
<evidence type="ECO:0000256" key="5">
    <source>
        <dbReference type="ARBA" id="ARBA00022679"/>
    </source>
</evidence>
<evidence type="ECO:0000256" key="3">
    <source>
        <dbReference type="ARBA" id="ARBA00011918"/>
    </source>
</evidence>
<dbReference type="InterPro" id="IPR001497">
    <property type="entry name" value="MethylDNA_cys_MeTrfase_AS"/>
</dbReference>
<dbReference type="SUPFAM" id="SSF46767">
    <property type="entry name" value="Methylated DNA-protein cysteine methyltransferase, C-terminal domain"/>
    <property type="match status" value="1"/>
</dbReference>
<dbReference type="FunFam" id="1.10.10.10:FF:000214">
    <property type="entry name" value="Methylated-DNA--protein-cysteine methyltransferase"/>
    <property type="match status" value="1"/>
</dbReference>
<dbReference type="PANTHER" id="PTHR10815">
    <property type="entry name" value="METHYLATED-DNA--PROTEIN-CYSTEINE METHYLTRANSFERASE"/>
    <property type="match status" value="1"/>
</dbReference>
<dbReference type="CDD" id="cd06445">
    <property type="entry name" value="ATase"/>
    <property type="match status" value="1"/>
</dbReference>
<evidence type="ECO:0000256" key="8">
    <source>
        <dbReference type="ARBA" id="ARBA00049348"/>
    </source>
</evidence>
<comment type="similarity">
    <text evidence="2">Belongs to the MGMT family.</text>
</comment>
<dbReference type="EC" id="2.1.1.63" evidence="3"/>
<dbReference type="GO" id="GO:0006281">
    <property type="term" value="P:DNA repair"/>
    <property type="evidence" value="ECO:0007669"/>
    <property type="project" value="UniProtKB-KW"/>
</dbReference>
<dbReference type="InterPro" id="IPR014048">
    <property type="entry name" value="MethylDNA_cys_MeTrfase_DNA-bd"/>
</dbReference>
<dbReference type="GO" id="GO:0032259">
    <property type="term" value="P:methylation"/>
    <property type="evidence" value="ECO:0007669"/>
    <property type="project" value="UniProtKB-KW"/>
</dbReference>
<evidence type="ECO:0000256" key="7">
    <source>
        <dbReference type="ARBA" id="ARBA00023204"/>
    </source>
</evidence>
<sequence>MPPFYKKVLLEVAKIPYGKTVSYQEIARRAGNAKASRAAGSANANNPIAIFIPCHRILASDGTLGGYGGGLDKKMILLEHEGLDVRL</sequence>
<keyword evidence="6" id="KW-0227">DNA damage</keyword>
<dbReference type="NCBIfam" id="TIGR00589">
    <property type="entry name" value="ogt"/>
    <property type="match status" value="1"/>
</dbReference>
<dbReference type="GO" id="GO:0003908">
    <property type="term" value="F:methylated-DNA-[protein]-cysteine S-methyltransferase activity"/>
    <property type="evidence" value="ECO:0007669"/>
    <property type="project" value="UniProtKB-EC"/>
</dbReference>
<protein>
    <recommendedName>
        <fullName evidence="3">methylated-DNA--[protein]-cysteine S-methyltransferase</fullName>
        <ecNumber evidence="3">2.1.1.63</ecNumber>
    </recommendedName>
</protein>
<gene>
    <name evidence="10" type="ORF">METZ01_LOCUS70461</name>
</gene>
<evidence type="ECO:0000259" key="9">
    <source>
        <dbReference type="Pfam" id="PF01035"/>
    </source>
</evidence>
<dbReference type="InterPro" id="IPR036388">
    <property type="entry name" value="WH-like_DNA-bd_sf"/>
</dbReference>
<dbReference type="PANTHER" id="PTHR10815:SF13">
    <property type="entry name" value="METHYLATED-DNA--PROTEIN-CYSTEINE METHYLTRANSFERASE"/>
    <property type="match status" value="1"/>
</dbReference>
<evidence type="ECO:0000256" key="4">
    <source>
        <dbReference type="ARBA" id="ARBA00022603"/>
    </source>
</evidence>
<evidence type="ECO:0000256" key="1">
    <source>
        <dbReference type="ARBA" id="ARBA00001286"/>
    </source>
</evidence>
<dbReference type="EMBL" id="UINC01004892">
    <property type="protein sequence ID" value="SVA17607.1"/>
    <property type="molecule type" value="Genomic_DNA"/>
</dbReference>
<evidence type="ECO:0000313" key="10">
    <source>
        <dbReference type="EMBL" id="SVA17607.1"/>
    </source>
</evidence>